<reference evidence="2" key="1">
    <citation type="submission" date="2018-01" db="EMBL/GenBank/DDBJ databases">
        <title>An insight into the sialome of Amazonian anophelines.</title>
        <authorList>
            <person name="Ribeiro J.M."/>
            <person name="Scarpassa V."/>
            <person name="Calvo E."/>
        </authorList>
    </citation>
    <scope>NUCLEOTIDE SEQUENCE</scope>
    <source>
        <tissue evidence="2">Salivary glands</tissue>
    </source>
</reference>
<proteinExistence type="predicted"/>
<keyword evidence="1" id="KW-0812">Transmembrane</keyword>
<keyword evidence="1" id="KW-0472">Membrane</keyword>
<organism evidence="2">
    <name type="scientific">Anopheles braziliensis</name>
    <dbReference type="NCBI Taxonomy" id="58242"/>
    <lineage>
        <taxon>Eukaryota</taxon>
        <taxon>Metazoa</taxon>
        <taxon>Ecdysozoa</taxon>
        <taxon>Arthropoda</taxon>
        <taxon>Hexapoda</taxon>
        <taxon>Insecta</taxon>
        <taxon>Pterygota</taxon>
        <taxon>Neoptera</taxon>
        <taxon>Endopterygota</taxon>
        <taxon>Diptera</taxon>
        <taxon>Nematocera</taxon>
        <taxon>Culicoidea</taxon>
        <taxon>Culicidae</taxon>
        <taxon>Anophelinae</taxon>
        <taxon>Anopheles</taxon>
    </lineage>
</organism>
<evidence type="ECO:0000256" key="1">
    <source>
        <dbReference type="SAM" id="Phobius"/>
    </source>
</evidence>
<evidence type="ECO:0000313" key="2">
    <source>
        <dbReference type="EMBL" id="MBW29910.1"/>
    </source>
</evidence>
<accession>A0A2M3ZN83</accession>
<feature type="transmembrane region" description="Helical" evidence="1">
    <location>
        <begin position="6"/>
        <end position="26"/>
    </location>
</feature>
<dbReference type="AlphaFoldDB" id="A0A2M3ZN83"/>
<feature type="transmembrane region" description="Helical" evidence="1">
    <location>
        <begin position="38"/>
        <end position="65"/>
    </location>
</feature>
<name>A0A2M3ZN83_9DIPT</name>
<sequence length="67" mass="7515">MILINFFGISTTVAAVSLVHVCGPIYESFFRFGVGVTFILRILLPLLYLSLHISCFFLCLCTRILNS</sequence>
<dbReference type="EMBL" id="GGFM01009159">
    <property type="protein sequence ID" value="MBW29910.1"/>
    <property type="molecule type" value="Transcribed_RNA"/>
</dbReference>
<keyword evidence="1" id="KW-1133">Transmembrane helix</keyword>
<protein>
    <submittedName>
        <fullName evidence="2">Putative secreted peptide</fullName>
    </submittedName>
</protein>